<dbReference type="PANTHER" id="PTHR34386">
    <property type="entry name" value="GLUTAREDOXIN"/>
    <property type="match status" value="1"/>
</dbReference>
<dbReference type="GO" id="GO:0045454">
    <property type="term" value="P:cell redox homeostasis"/>
    <property type="evidence" value="ECO:0007669"/>
    <property type="project" value="TreeGrafter"/>
</dbReference>
<dbReference type="Gene3D" id="3.40.30.10">
    <property type="entry name" value="Glutaredoxin"/>
    <property type="match status" value="1"/>
</dbReference>
<keyword evidence="3" id="KW-1185">Reference proteome</keyword>
<dbReference type="Pfam" id="PF00462">
    <property type="entry name" value="Glutaredoxin"/>
    <property type="match status" value="1"/>
</dbReference>
<accession>A0A4R5KDP6</accession>
<dbReference type="AlphaFoldDB" id="A0A4R5KDP6"/>
<proteinExistence type="predicted"/>
<dbReference type="Proteomes" id="UP000295636">
    <property type="component" value="Unassembled WGS sequence"/>
</dbReference>
<gene>
    <name evidence="2" type="ORF">E1757_30065</name>
</gene>
<dbReference type="InterPro" id="IPR002109">
    <property type="entry name" value="Glutaredoxin"/>
</dbReference>
<dbReference type="RefSeq" id="WP_133235246.1">
    <property type="nucleotide sequence ID" value="NZ_SMRT01000021.1"/>
</dbReference>
<protein>
    <submittedName>
        <fullName evidence="2">Glutaredoxin family protein</fullName>
    </submittedName>
</protein>
<dbReference type="PANTHER" id="PTHR34386:SF1">
    <property type="entry name" value="GLUTAREDOXIN-LIKE PROTEIN NRDH"/>
    <property type="match status" value="1"/>
</dbReference>
<dbReference type="InterPro" id="IPR051548">
    <property type="entry name" value="Grx-like_ET"/>
</dbReference>
<name>A0A4R5KDP6_9BACL</name>
<dbReference type="PROSITE" id="PS51354">
    <property type="entry name" value="GLUTAREDOXIN_2"/>
    <property type="match status" value="1"/>
</dbReference>
<dbReference type="SUPFAM" id="SSF52833">
    <property type="entry name" value="Thioredoxin-like"/>
    <property type="match status" value="1"/>
</dbReference>
<dbReference type="OrthoDB" id="9795531at2"/>
<comment type="caution">
    <text evidence="2">The sequence shown here is derived from an EMBL/GenBank/DDBJ whole genome shotgun (WGS) entry which is preliminary data.</text>
</comment>
<evidence type="ECO:0000313" key="3">
    <source>
        <dbReference type="Proteomes" id="UP000295636"/>
    </source>
</evidence>
<organism evidence="2 3">
    <name type="scientific">Paenibacillus piri</name>
    <dbReference type="NCBI Taxonomy" id="2547395"/>
    <lineage>
        <taxon>Bacteria</taxon>
        <taxon>Bacillati</taxon>
        <taxon>Bacillota</taxon>
        <taxon>Bacilli</taxon>
        <taxon>Bacillales</taxon>
        <taxon>Paenibacillaceae</taxon>
        <taxon>Paenibacillus</taxon>
    </lineage>
</organism>
<evidence type="ECO:0000259" key="1">
    <source>
        <dbReference type="Pfam" id="PF00462"/>
    </source>
</evidence>
<reference evidence="2 3" key="1">
    <citation type="submission" date="2019-03" db="EMBL/GenBank/DDBJ databases">
        <title>This is whole genome sequence of Paenibacillus sp MS74 strain.</title>
        <authorList>
            <person name="Trinh H.N."/>
        </authorList>
    </citation>
    <scope>NUCLEOTIDE SEQUENCE [LARGE SCALE GENOMIC DNA]</scope>
    <source>
        <strain evidence="2 3">MS74</strain>
    </source>
</reference>
<evidence type="ECO:0000313" key="2">
    <source>
        <dbReference type="EMBL" id="TDF92317.1"/>
    </source>
</evidence>
<dbReference type="CDD" id="cd02976">
    <property type="entry name" value="NrdH"/>
    <property type="match status" value="1"/>
</dbReference>
<dbReference type="GO" id="GO:0009055">
    <property type="term" value="F:electron transfer activity"/>
    <property type="evidence" value="ECO:0007669"/>
    <property type="project" value="TreeGrafter"/>
</dbReference>
<dbReference type="EMBL" id="SMRT01000021">
    <property type="protein sequence ID" value="TDF92317.1"/>
    <property type="molecule type" value="Genomic_DNA"/>
</dbReference>
<feature type="domain" description="Glutaredoxin" evidence="1">
    <location>
        <begin position="9"/>
        <end position="67"/>
    </location>
</feature>
<dbReference type="InterPro" id="IPR036249">
    <property type="entry name" value="Thioredoxin-like_sf"/>
</dbReference>
<sequence length="81" mass="8933">MSTASASQVIVYSSNTCTYCSKLKQYLNDQSITFEERNIDANEAYIDELQSMGVSALPVTIIGETHILGFNPTRIQKALAQ</sequence>